<dbReference type="Gene3D" id="3.40.50.300">
    <property type="entry name" value="P-loop containing nucleotide triphosphate hydrolases"/>
    <property type="match status" value="3"/>
</dbReference>
<proteinExistence type="predicted"/>
<keyword evidence="6" id="KW-0269">Exonuclease</keyword>
<dbReference type="Gene3D" id="1.10.3170.10">
    <property type="entry name" value="Recbcd, chain B, domain 2"/>
    <property type="match status" value="1"/>
</dbReference>
<keyword evidence="1" id="KW-0540">Nuclease</keyword>
<dbReference type="PANTHER" id="PTHR11070:SF67">
    <property type="entry name" value="DNA 3'-5' HELICASE"/>
    <property type="match status" value="1"/>
</dbReference>
<dbReference type="InterPro" id="IPR038726">
    <property type="entry name" value="PDDEXK_AddAB-type"/>
</dbReference>
<reference evidence="17 18" key="1">
    <citation type="submission" date="2014-10" db="EMBL/GenBank/DDBJ databases">
        <title>Genome sequencing of Vitellibacter vladivostokensis KMM 3516.</title>
        <authorList>
            <person name="Thevarajoo S."/>
            <person name="Selvaratnam C."/>
            <person name="Goh K.M."/>
            <person name="Chong C.S."/>
        </authorList>
    </citation>
    <scope>NUCLEOTIDE SEQUENCE [LARGE SCALE GENOMIC DNA]</scope>
    <source>
        <strain evidence="17 18">KMM 3516</strain>
    </source>
</reference>
<evidence type="ECO:0000256" key="5">
    <source>
        <dbReference type="ARBA" id="ARBA00022806"/>
    </source>
</evidence>
<evidence type="ECO:0000256" key="4">
    <source>
        <dbReference type="ARBA" id="ARBA00022801"/>
    </source>
</evidence>
<organism evidence="17 18">
    <name type="scientific">Aequorivita vladivostokensis</name>
    <dbReference type="NCBI Taxonomy" id="171194"/>
    <lineage>
        <taxon>Bacteria</taxon>
        <taxon>Pseudomonadati</taxon>
        <taxon>Bacteroidota</taxon>
        <taxon>Flavobacteriia</taxon>
        <taxon>Flavobacteriales</taxon>
        <taxon>Flavobacteriaceae</taxon>
        <taxon>Aequorivita</taxon>
    </lineage>
</organism>
<evidence type="ECO:0000256" key="3">
    <source>
        <dbReference type="ARBA" id="ARBA00022763"/>
    </source>
</evidence>
<dbReference type="PROSITE" id="PS51198">
    <property type="entry name" value="UVRD_HELICASE_ATP_BIND"/>
    <property type="match status" value="1"/>
</dbReference>
<evidence type="ECO:0000259" key="16">
    <source>
        <dbReference type="PROSITE" id="PS51217"/>
    </source>
</evidence>
<feature type="binding site" evidence="14">
    <location>
        <begin position="12"/>
        <end position="19"/>
    </location>
    <ligand>
        <name>ATP</name>
        <dbReference type="ChEBI" id="CHEBI:30616"/>
    </ligand>
</feature>
<evidence type="ECO:0000256" key="7">
    <source>
        <dbReference type="ARBA" id="ARBA00022840"/>
    </source>
</evidence>
<dbReference type="SUPFAM" id="SSF52540">
    <property type="entry name" value="P-loop containing nucleoside triphosphate hydrolases"/>
    <property type="match status" value="1"/>
</dbReference>
<evidence type="ECO:0000256" key="1">
    <source>
        <dbReference type="ARBA" id="ARBA00022722"/>
    </source>
</evidence>
<keyword evidence="9" id="KW-0234">DNA repair</keyword>
<dbReference type="InterPro" id="IPR027417">
    <property type="entry name" value="P-loop_NTPase"/>
</dbReference>
<feature type="domain" description="UvrD-like helicase C-terminal" evidence="16">
    <location>
        <begin position="480"/>
        <end position="741"/>
    </location>
</feature>
<keyword evidence="7 14" id="KW-0067">ATP-binding</keyword>
<dbReference type="EC" id="5.6.2.4" evidence="12"/>
<dbReference type="EMBL" id="JSVU01000004">
    <property type="protein sequence ID" value="KJJ38542.1"/>
    <property type="molecule type" value="Genomic_DNA"/>
</dbReference>
<dbReference type="InterPro" id="IPR014017">
    <property type="entry name" value="DNA_helicase_UvrD-like_C"/>
</dbReference>
<evidence type="ECO:0000256" key="11">
    <source>
        <dbReference type="ARBA" id="ARBA00034617"/>
    </source>
</evidence>
<evidence type="ECO:0000256" key="12">
    <source>
        <dbReference type="ARBA" id="ARBA00034808"/>
    </source>
</evidence>
<feature type="domain" description="UvrD-like helicase ATP-binding" evidence="15">
    <location>
        <begin position="1"/>
        <end position="469"/>
    </location>
</feature>
<dbReference type="InterPro" id="IPR014016">
    <property type="entry name" value="UvrD-like_ATP-bd"/>
</dbReference>
<evidence type="ECO:0000256" key="9">
    <source>
        <dbReference type="ARBA" id="ARBA00023204"/>
    </source>
</evidence>
<comment type="catalytic activity">
    <reaction evidence="13">
        <text>ATP + H2O = ADP + phosphate + H(+)</text>
        <dbReference type="Rhea" id="RHEA:13065"/>
        <dbReference type="ChEBI" id="CHEBI:15377"/>
        <dbReference type="ChEBI" id="CHEBI:15378"/>
        <dbReference type="ChEBI" id="CHEBI:30616"/>
        <dbReference type="ChEBI" id="CHEBI:43474"/>
        <dbReference type="ChEBI" id="CHEBI:456216"/>
        <dbReference type="EC" id="5.6.2.4"/>
    </reaction>
</comment>
<keyword evidence="10" id="KW-0413">Isomerase</keyword>
<evidence type="ECO:0000256" key="10">
    <source>
        <dbReference type="ARBA" id="ARBA00023235"/>
    </source>
</evidence>
<name>A0ABR5DIE1_9FLAO</name>
<keyword evidence="2 14" id="KW-0547">Nucleotide-binding</keyword>
<keyword evidence="4 14" id="KW-0378">Hydrolase</keyword>
<dbReference type="PROSITE" id="PS51217">
    <property type="entry name" value="UVRD_HELICASE_CTER"/>
    <property type="match status" value="1"/>
</dbReference>
<evidence type="ECO:0000313" key="18">
    <source>
        <dbReference type="Proteomes" id="UP000033497"/>
    </source>
</evidence>
<dbReference type="Proteomes" id="UP000033497">
    <property type="component" value="Unassembled WGS sequence"/>
</dbReference>
<keyword evidence="5 14" id="KW-0347">Helicase</keyword>
<dbReference type="PANTHER" id="PTHR11070">
    <property type="entry name" value="UVRD / RECB / PCRA DNA HELICASE FAMILY MEMBER"/>
    <property type="match status" value="1"/>
</dbReference>
<dbReference type="RefSeq" id="WP_045080295.1">
    <property type="nucleotide sequence ID" value="NZ_JSVU01000004.1"/>
</dbReference>
<keyword evidence="3" id="KW-0227">DNA damage</keyword>
<comment type="catalytic activity">
    <reaction evidence="11">
        <text>Couples ATP hydrolysis with the unwinding of duplex DNA by translocating in the 3'-5' direction.</text>
        <dbReference type="EC" id="5.6.2.4"/>
    </reaction>
</comment>
<keyword evidence="8" id="KW-0238">DNA-binding</keyword>
<comment type="caution">
    <text evidence="17">The sequence shown here is derived from an EMBL/GenBank/DDBJ whole genome shotgun (WGS) entry which is preliminary data.</text>
</comment>
<protein>
    <recommendedName>
        <fullName evidence="12">DNA 3'-5' helicase</fullName>
        <ecNumber evidence="12">5.6.2.4</ecNumber>
    </recommendedName>
</protein>
<dbReference type="Pfam" id="PF00580">
    <property type="entry name" value="UvrD-helicase"/>
    <property type="match status" value="1"/>
</dbReference>
<dbReference type="InterPro" id="IPR000212">
    <property type="entry name" value="DNA_helicase_UvrD/REP"/>
</dbReference>
<evidence type="ECO:0000256" key="2">
    <source>
        <dbReference type="ARBA" id="ARBA00022741"/>
    </source>
</evidence>
<sequence length="1053" mass="120475">MKTEPSFLIYDAAAGSGKTFTLVKEYLKQIISANSDDYFKHLLAITFTNKAVAEMKQRIVQSLVNFSEENSLHDPSPMMLNISEETALDLKEIQVRSKRILKNLLHNYAALSVETIDRFNHRLIRTFARDLKLATNFEVTLDTAELLAEAVDLLLSKAGENKEITRVLLDFALEKTDDDKSWDISRDITNAAKLLYSENDSDHVSILKQKSLEDFLQFKKQLVLQKKKLISEIERIASQTLQLIEESGLQFDDFSGSYLPKHFQNLASGRLDLNFSAKWQETMGEKPLYPGRVSKGIGDIIDELTPHFITNFQHTKELVFEMLLIENLLRNITPLSVINLVSQEIEAIKQERNIFPISEFNSLINKEIKNQPAPFIYERMGEKYRHFFIDEFQDTSKLQWENLIPLIDNALSQELNPSAGSLLLVGDAKQSIYRWRGGLPEQFIGLYGADNPFQRQKEVLSLGTNYRSCDEIINFNNEFFTFISSYFADGSHSKLYKEGNQQQCNDKKDGYVKFEFIEKQNKSEKEIAYANLVLETIQSVKEKGFTEGDVCILTRRKAEGIALGAFLMEQGVPVISSETLLLQFSTLVQMLVSALQLCLNPGNDEAKIQLLDLLYDHLQLAEAISGERLEKHTFFMKFLNISEEKFTEVLKEHGIDFNFSAMRSVSLYEAFEYCIEKFKIAELADAYLFGFMDLVYEFEQQPQADKISFLDYWETKKESASIPAGEGTNAVQLMTIHKAKGLEFPVVIFPFADIQLFDGKYDKLWYPLQNDDFGFKKGQINYKTEIANYGPIGEQLYLGHRSQLELDNINLLYVTLTRAVEKLYVFAEMPKEPKDGVPSTYNHLFMEFLKHKNRWNGDQMIYEFGKDSEKISKKKKTVSQIEPLYLSSSPANHGLKMVSSEEISLETHTMAAITTGNLLHETMAQIFTQEDAERVLMELKERAIVPKETFENLQNTVCQIVQHPDLKNLFDGTGSVHNERSIITKEGLVLRPDRINISTENNAILIDYKTGSPKIHHNDQLRDYANALQDMGITVSEKMLIYSLSDGIVINKA</sequence>
<evidence type="ECO:0000313" key="17">
    <source>
        <dbReference type="EMBL" id="KJJ38542.1"/>
    </source>
</evidence>
<keyword evidence="18" id="KW-1185">Reference proteome</keyword>
<evidence type="ECO:0000256" key="13">
    <source>
        <dbReference type="ARBA" id="ARBA00048988"/>
    </source>
</evidence>
<dbReference type="Pfam" id="PF12705">
    <property type="entry name" value="PDDEXK_1"/>
    <property type="match status" value="1"/>
</dbReference>
<dbReference type="Pfam" id="PF13361">
    <property type="entry name" value="UvrD_C"/>
    <property type="match status" value="1"/>
</dbReference>
<gene>
    <name evidence="17" type="ORF">MB09_07575</name>
</gene>
<accession>A0ABR5DIE1</accession>
<evidence type="ECO:0000256" key="8">
    <source>
        <dbReference type="ARBA" id="ARBA00023125"/>
    </source>
</evidence>
<dbReference type="InterPro" id="IPR011604">
    <property type="entry name" value="PDDEXK-like_dom_sf"/>
</dbReference>
<dbReference type="Gene3D" id="3.90.320.10">
    <property type="match status" value="1"/>
</dbReference>
<evidence type="ECO:0000256" key="6">
    <source>
        <dbReference type="ARBA" id="ARBA00022839"/>
    </source>
</evidence>
<evidence type="ECO:0000259" key="15">
    <source>
        <dbReference type="PROSITE" id="PS51198"/>
    </source>
</evidence>
<evidence type="ECO:0000256" key="14">
    <source>
        <dbReference type="PROSITE-ProRule" id="PRU00560"/>
    </source>
</evidence>